<organism evidence="2 3">
    <name type="scientific">Rangifer tarandus platyrhynchus</name>
    <name type="common">Svalbard reindeer</name>
    <dbReference type="NCBI Taxonomy" id="3082113"/>
    <lineage>
        <taxon>Eukaryota</taxon>
        <taxon>Metazoa</taxon>
        <taxon>Chordata</taxon>
        <taxon>Craniata</taxon>
        <taxon>Vertebrata</taxon>
        <taxon>Euteleostomi</taxon>
        <taxon>Mammalia</taxon>
        <taxon>Eutheria</taxon>
        <taxon>Laurasiatheria</taxon>
        <taxon>Artiodactyla</taxon>
        <taxon>Ruminantia</taxon>
        <taxon>Pecora</taxon>
        <taxon>Cervidae</taxon>
        <taxon>Odocoileinae</taxon>
        <taxon>Rangifer</taxon>
    </lineage>
</organism>
<dbReference type="EMBL" id="OX459951">
    <property type="protein sequence ID" value="CAI9157494.1"/>
    <property type="molecule type" value="Genomic_DNA"/>
</dbReference>
<protein>
    <submittedName>
        <fullName evidence="2">Uncharacterized protein</fullName>
    </submittedName>
</protein>
<reference evidence="2" key="1">
    <citation type="submission" date="2023-04" db="EMBL/GenBank/DDBJ databases">
        <authorList>
            <consortium name="ELIXIR-Norway"/>
        </authorList>
    </citation>
    <scope>NUCLEOTIDE SEQUENCE [LARGE SCALE GENOMIC DNA]</scope>
</reference>
<dbReference type="Proteomes" id="UP001176941">
    <property type="component" value="Chromosome 15"/>
</dbReference>
<evidence type="ECO:0000313" key="2">
    <source>
        <dbReference type="EMBL" id="CAI9157494.1"/>
    </source>
</evidence>
<evidence type="ECO:0000313" key="3">
    <source>
        <dbReference type="Proteomes" id="UP001176941"/>
    </source>
</evidence>
<name>A0ABN8Y7Z5_RANTA</name>
<sequence length="156" mass="15232">MRTVAAAGRGEGRGAGRPALRTGGARGGGLAPVARGADGAPCTGAIGGPRTVTRARPGTPRAEGQADARLGRGPCCDTAHNRAPGRLRPGTRVGVGAGIRAAGRAGAGIEVWATVRAGDPGGPRSTRTAQRCARCRTGGGGSLCARPGVLPGRPCA</sequence>
<feature type="region of interest" description="Disordered" evidence="1">
    <location>
        <begin position="1"/>
        <end position="91"/>
    </location>
</feature>
<proteinExistence type="predicted"/>
<accession>A0ABN8Y7Z5</accession>
<gene>
    <name evidence="2" type="ORF">MRATA1EN1_LOCUS6456</name>
</gene>
<evidence type="ECO:0000256" key="1">
    <source>
        <dbReference type="SAM" id="MobiDB-lite"/>
    </source>
</evidence>
<keyword evidence="3" id="KW-1185">Reference proteome</keyword>